<gene>
    <name evidence="1" type="ORF">ADK34_10780</name>
</gene>
<evidence type="ECO:0000313" key="2">
    <source>
        <dbReference type="Proteomes" id="UP000037023"/>
    </source>
</evidence>
<accession>A0A0L8KYW4</accession>
<evidence type="ECO:0000313" key="1">
    <source>
        <dbReference type="EMBL" id="KOG31097.1"/>
    </source>
</evidence>
<dbReference type="RefSeq" id="WP_017239332.1">
    <property type="nucleotide sequence ID" value="NZ_LGUP01000082.1"/>
</dbReference>
<comment type="caution">
    <text evidence="1">The sequence shown here is derived from an EMBL/GenBank/DDBJ whole genome shotgun (WGS) entry which is preliminary data.</text>
</comment>
<dbReference type="Proteomes" id="UP000037023">
    <property type="component" value="Unassembled WGS sequence"/>
</dbReference>
<protein>
    <submittedName>
        <fullName evidence="1">Uncharacterized protein</fullName>
    </submittedName>
</protein>
<proteinExistence type="predicted"/>
<dbReference type="PATRIC" id="fig|1938.6.peg.2361"/>
<dbReference type="EMBL" id="LGUP01000082">
    <property type="protein sequence ID" value="KOG31097.1"/>
    <property type="molecule type" value="Genomic_DNA"/>
</dbReference>
<dbReference type="AlphaFoldDB" id="A0A0L8KYW4"/>
<organism evidence="1 2">
    <name type="scientific">Streptomyces viridochromogenes</name>
    <dbReference type="NCBI Taxonomy" id="1938"/>
    <lineage>
        <taxon>Bacteria</taxon>
        <taxon>Bacillati</taxon>
        <taxon>Actinomycetota</taxon>
        <taxon>Actinomycetes</taxon>
        <taxon>Kitasatosporales</taxon>
        <taxon>Streptomycetaceae</taxon>
        <taxon>Streptomyces</taxon>
    </lineage>
</organism>
<name>A0A0L8KYW4_STRVR</name>
<reference evidence="1 2" key="1">
    <citation type="submission" date="2015-06" db="EMBL/GenBank/DDBJ databases">
        <authorList>
            <person name="Hoefler B.C."/>
            <person name="Straight P.D."/>
        </authorList>
    </citation>
    <scope>NUCLEOTIDE SEQUENCE [LARGE SCALE GENOMIC DNA]</scope>
    <source>
        <strain evidence="1 2">NRRL 3427</strain>
    </source>
</reference>
<sequence length="62" mass="6467">MTATTFTLVTTVPRPRTRPLATAFRAIRAFGGAAAGVVLLGDYGPPEAGVRNPRPEYAPGPD</sequence>
<dbReference type="GeneID" id="95691439"/>